<dbReference type="InterPro" id="IPR029057">
    <property type="entry name" value="PRTase-like"/>
</dbReference>
<feature type="binding site" evidence="12">
    <location>
        <begin position="114"/>
        <end position="115"/>
    </location>
    <ligand>
        <name>ATP</name>
        <dbReference type="ChEBI" id="CHEBI:30616"/>
    </ligand>
</feature>
<evidence type="ECO:0000256" key="8">
    <source>
        <dbReference type="ARBA" id="ARBA00022842"/>
    </source>
</evidence>
<sequence length="335" mass="36712">MAYHYKRQNGHQHNGEKKNRNLSILTGNSNPKLAQAICAHLDVTIGRAMVGRFPEGEIQVQIQENIRGKDVFIIQSTSTPPNDHLMELLILIDAARRASAERITAVLPFFGYARQDRKDRPRVPITAKLVANLLASAGADRVLTMDLHSNQIQGFFDIPVDHLYSINVLSRYIAKKNLRNLVVVSPDVGGTKLARAYSKVLDAQLAIIDKRREGAMTTKVMNIIGDVKGRDVVLVDDLISTGSSLVEAAHALKNAGSLDVYAAVVHPILVGPAIERIQNSQLKELIVSDSIMISPEKQIEKIKVLSVAKLLGEAVGRIHDNESVSSLFEKSAVEA</sequence>
<evidence type="ECO:0000256" key="1">
    <source>
        <dbReference type="ARBA" id="ARBA00004996"/>
    </source>
</evidence>
<dbReference type="GO" id="GO:0009156">
    <property type="term" value="P:ribonucleoside monophosphate biosynthetic process"/>
    <property type="evidence" value="ECO:0007669"/>
    <property type="project" value="InterPro"/>
</dbReference>
<dbReference type="Gene3D" id="3.40.50.2020">
    <property type="match status" value="2"/>
</dbReference>
<dbReference type="SMART" id="SM01400">
    <property type="entry name" value="Pribosyltran_N"/>
    <property type="match status" value="1"/>
</dbReference>
<dbReference type="InterPro" id="IPR000842">
    <property type="entry name" value="PRib_PP_synth_CS"/>
</dbReference>
<comment type="subcellular location">
    <subcellularLocation>
        <location evidence="12">Cytoplasm</location>
    </subcellularLocation>
</comment>
<name>A0A1G1KSL1_9BACT</name>
<feature type="binding site" evidence="12">
    <location>
        <position position="148"/>
    </location>
    <ligand>
        <name>Mg(2+)</name>
        <dbReference type="ChEBI" id="CHEBI:18420"/>
    </ligand>
</feature>
<evidence type="ECO:0000256" key="5">
    <source>
        <dbReference type="ARBA" id="ARBA00022741"/>
    </source>
</evidence>
<feature type="domain" description="Ribose-phosphate pyrophosphokinase N-terminal" evidence="14">
    <location>
        <begin position="23"/>
        <end position="138"/>
    </location>
</feature>
<dbReference type="InterPro" id="IPR000836">
    <property type="entry name" value="PRTase_dom"/>
</dbReference>
<dbReference type="HAMAP" id="MF_00583_B">
    <property type="entry name" value="RibP_PPkinase_B"/>
    <property type="match status" value="1"/>
</dbReference>
<evidence type="ECO:0000313" key="15">
    <source>
        <dbReference type="EMBL" id="OGW95908.1"/>
    </source>
</evidence>
<evidence type="ECO:0000256" key="13">
    <source>
        <dbReference type="SAM" id="MobiDB-lite"/>
    </source>
</evidence>
<feature type="compositionally biased region" description="Basic residues" evidence="13">
    <location>
        <begin position="1"/>
        <end position="10"/>
    </location>
</feature>
<evidence type="ECO:0000313" key="16">
    <source>
        <dbReference type="Proteomes" id="UP000178187"/>
    </source>
</evidence>
<evidence type="ECO:0000256" key="2">
    <source>
        <dbReference type="ARBA" id="ARBA00022679"/>
    </source>
</evidence>
<dbReference type="CDD" id="cd06223">
    <property type="entry name" value="PRTases_typeI"/>
    <property type="match status" value="1"/>
</dbReference>
<keyword evidence="4 12" id="KW-0545">Nucleotide biosynthesis</keyword>
<dbReference type="GO" id="GO:0006015">
    <property type="term" value="P:5-phosphoribose 1-diphosphate biosynthetic process"/>
    <property type="evidence" value="ECO:0007669"/>
    <property type="project" value="UniProtKB-UniRule"/>
</dbReference>
<feature type="active site" evidence="12">
    <location>
        <position position="210"/>
    </location>
</feature>
<evidence type="ECO:0000256" key="3">
    <source>
        <dbReference type="ARBA" id="ARBA00022723"/>
    </source>
</evidence>
<evidence type="ECO:0000256" key="9">
    <source>
        <dbReference type="ARBA" id="ARBA00049535"/>
    </source>
</evidence>
<proteinExistence type="inferred from homology"/>
<dbReference type="InterPro" id="IPR029099">
    <property type="entry name" value="Pribosyltran_N"/>
</dbReference>
<accession>A0A1G1KSL1</accession>
<evidence type="ECO:0000259" key="14">
    <source>
        <dbReference type="Pfam" id="PF13793"/>
    </source>
</evidence>
<dbReference type="PANTHER" id="PTHR10210:SF32">
    <property type="entry name" value="RIBOSE-PHOSPHATE PYROPHOSPHOKINASE 2"/>
    <property type="match status" value="1"/>
</dbReference>
<gene>
    <name evidence="12" type="primary">prs</name>
    <name evidence="15" type="ORF">A3G33_03820</name>
</gene>
<comment type="caution">
    <text evidence="12">Lacks conserved residue(s) required for the propagation of feature annotation.</text>
</comment>
<comment type="cofactor">
    <cofactor evidence="12">
        <name>Mg(2+)</name>
        <dbReference type="ChEBI" id="CHEBI:18420"/>
    </cofactor>
    <text evidence="12">Binds 2 Mg(2+) ions per subunit.</text>
</comment>
<dbReference type="GO" id="GO:0005737">
    <property type="term" value="C:cytoplasm"/>
    <property type="evidence" value="ECO:0007669"/>
    <property type="project" value="UniProtKB-SubCell"/>
</dbReference>
<dbReference type="FunFam" id="3.40.50.2020:FF:000001">
    <property type="entry name" value="Ribose-phosphate pyrophosphokinase"/>
    <property type="match status" value="1"/>
</dbReference>
<dbReference type="GO" id="GO:0002189">
    <property type="term" value="C:ribose phosphate diphosphokinase complex"/>
    <property type="evidence" value="ECO:0007669"/>
    <property type="project" value="TreeGrafter"/>
</dbReference>
<keyword evidence="8 12" id="KW-0460">Magnesium</keyword>
<feature type="binding site" evidence="12">
    <location>
        <position position="212"/>
    </location>
    <ligand>
        <name>D-ribose 5-phosphate</name>
        <dbReference type="ChEBI" id="CHEBI:78346"/>
    </ligand>
</feature>
<comment type="subunit">
    <text evidence="12">Homohexamer.</text>
</comment>
<keyword evidence="3 12" id="KW-0479">Metal-binding</keyword>
<comment type="similarity">
    <text evidence="11 12">Belongs to the ribose-phosphate pyrophosphokinase family. Class I subfamily.</text>
</comment>
<dbReference type="AlphaFoldDB" id="A0A1G1KSL1"/>
<feature type="binding site" evidence="12">
    <location>
        <position position="187"/>
    </location>
    <ligand>
        <name>Mg(2+)</name>
        <dbReference type="ChEBI" id="CHEBI:18420"/>
    </ligand>
</feature>
<keyword evidence="5 12" id="KW-0547">Nucleotide-binding</keyword>
<comment type="pathway">
    <text evidence="1 12">Metabolic intermediate biosynthesis; 5-phospho-alpha-D-ribose 1-diphosphate biosynthesis; 5-phospho-alpha-D-ribose 1-diphosphate from D-ribose 5-phosphate (route I): step 1/1.</text>
</comment>
<dbReference type="GO" id="GO:0000287">
    <property type="term" value="F:magnesium ion binding"/>
    <property type="evidence" value="ECO:0007669"/>
    <property type="project" value="UniProtKB-UniRule"/>
</dbReference>
<protein>
    <recommendedName>
        <fullName evidence="12">Ribose-phosphate pyrophosphokinase</fullName>
        <shortName evidence="12">RPPK</shortName>
        <ecNumber evidence="12">2.7.6.1</ecNumber>
    </recommendedName>
    <alternativeName>
        <fullName evidence="12">5-phospho-D-ribosyl alpha-1-diphosphate synthase</fullName>
    </alternativeName>
    <alternativeName>
        <fullName evidence="12">Phosphoribosyl diphosphate synthase</fullName>
    </alternativeName>
    <alternativeName>
        <fullName evidence="12">Phosphoribosyl pyrophosphate synthase</fullName>
        <shortName evidence="12">P-Rib-PP synthase</shortName>
        <shortName evidence="12">PRPP synthase</shortName>
        <shortName evidence="12">PRPPase</shortName>
    </alternativeName>
</protein>
<reference evidence="15 16" key="1">
    <citation type="journal article" date="2016" name="Nat. Commun.">
        <title>Thousands of microbial genomes shed light on interconnected biogeochemical processes in an aquifer system.</title>
        <authorList>
            <person name="Anantharaman K."/>
            <person name="Brown C.T."/>
            <person name="Hug L.A."/>
            <person name="Sharon I."/>
            <person name="Castelle C.J."/>
            <person name="Probst A.J."/>
            <person name="Thomas B.C."/>
            <person name="Singh A."/>
            <person name="Wilkins M.J."/>
            <person name="Karaoz U."/>
            <person name="Brodie E.L."/>
            <person name="Williams K.H."/>
            <person name="Hubbard S.S."/>
            <person name="Banfield J.F."/>
        </authorList>
    </citation>
    <scope>NUCLEOTIDE SEQUENCE [LARGE SCALE GENOMIC DNA]</scope>
</reference>
<comment type="catalytic activity">
    <reaction evidence="9 12">
        <text>D-ribose 5-phosphate + ATP = 5-phospho-alpha-D-ribose 1-diphosphate + AMP + H(+)</text>
        <dbReference type="Rhea" id="RHEA:15609"/>
        <dbReference type="ChEBI" id="CHEBI:15378"/>
        <dbReference type="ChEBI" id="CHEBI:30616"/>
        <dbReference type="ChEBI" id="CHEBI:58017"/>
        <dbReference type="ChEBI" id="CHEBI:78346"/>
        <dbReference type="ChEBI" id="CHEBI:456215"/>
        <dbReference type="EC" id="2.7.6.1"/>
    </reaction>
</comment>
<organism evidence="15 16">
    <name type="scientific">Candidatus Danuiimicrobium aquiferis</name>
    <dbReference type="NCBI Taxonomy" id="1801832"/>
    <lineage>
        <taxon>Bacteria</taxon>
        <taxon>Pseudomonadati</taxon>
        <taxon>Candidatus Omnitrophota</taxon>
        <taxon>Candidatus Danuiimicrobium</taxon>
    </lineage>
</organism>
<dbReference type="SUPFAM" id="SSF53271">
    <property type="entry name" value="PRTase-like"/>
    <property type="match status" value="1"/>
</dbReference>
<dbReference type="UniPathway" id="UPA00087">
    <property type="reaction ID" value="UER00172"/>
</dbReference>
<comment type="function">
    <text evidence="10 12">Involved in the biosynthesis of the central metabolite phospho-alpha-D-ribosyl-1-pyrophosphate (PRPP) via the transfer of pyrophosphoryl group from ATP to 1-hydroxyl of ribose-5-phosphate (Rib-5-P).</text>
</comment>
<keyword evidence="12" id="KW-0963">Cytoplasm</keyword>
<dbReference type="EMBL" id="MHFR01000056">
    <property type="protein sequence ID" value="OGW95908.1"/>
    <property type="molecule type" value="Genomic_DNA"/>
</dbReference>
<evidence type="ECO:0000256" key="12">
    <source>
        <dbReference type="HAMAP-Rule" id="MF_00583"/>
    </source>
</evidence>
<evidence type="ECO:0000256" key="6">
    <source>
        <dbReference type="ARBA" id="ARBA00022777"/>
    </source>
</evidence>
<dbReference type="GO" id="GO:0006164">
    <property type="term" value="P:purine nucleotide biosynthetic process"/>
    <property type="evidence" value="ECO:0007669"/>
    <property type="project" value="TreeGrafter"/>
</dbReference>
<dbReference type="InterPro" id="IPR037515">
    <property type="entry name" value="Rib-P_diPkinase_bac"/>
</dbReference>
<evidence type="ECO:0000256" key="7">
    <source>
        <dbReference type="ARBA" id="ARBA00022840"/>
    </source>
</evidence>
<dbReference type="NCBIfam" id="NF002320">
    <property type="entry name" value="PRK01259.1"/>
    <property type="match status" value="1"/>
</dbReference>
<keyword evidence="6 12" id="KW-0418">Kinase</keyword>
<dbReference type="PROSITE" id="PS00114">
    <property type="entry name" value="PRPP_SYNTHASE"/>
    <property type="match status" value="1"/>
</dbReference>
<feature type="region of interest" description="Disordered" evidence="13">
    <location>
        <begin position="1"/>
        <end position="23"/>
    </location>
</feature>
<dbReference type="Pfam" id="PF13793">
    <property type="entry name" value="Pribosyltran_N"/>
    <property type="match status" value="1"/>
</dbReference>
<dbReference type="InterPro" id="IPR005946">
    <property type="entry name" value="Rib-P_diPkinase"/>
</dbReference>
<evidence type="ECO:0000256" key="11">
    <source>
        <dbReference type="ARBA" id="ARBA00061444"/>
    </source>
</evidence>
<dbReference type="Proteomes" id="UP000178187">
    <property type="component" value="Unassembled WGS sequence"/>
</dbReference>
<feature type="binding site" evidence="12">
    <location>
        <position position="236"/>
    </location>
    <ligand>
        <name>D-ribose 5-phosphate</name>
        <dbReference type="ChEBI" id="CHEBI:78346"/>
    </ligand>
</feature>
<dbReference type="GO" id="GO:0005524">
    <property type="term" value="F:ATP binding"/>
    <property type="evidence" value="ECO:0007669"/>
    <property type="project" value="UniProtKB-KW"/>
</dbReference>
<dbReference type="NCBIfam" id="TIGR01251">
    <property type="entry name" value="ribP_PPkin"/>
    <property type="match status" value="1"/>
</dbReference>
<dbReference type="PANTHER" id="PTHR10210">
    <property type="entry name" value="RIBOSE-PHOSPHATE DIPHOSPHOKINASE FAMILY MEMBER"/>
    <property type="match status" value="1"/>
</dbReference>
<evidence type="ECO:0000256" key="10">
    <source>
        <dbReference type="ARBA" id="ARBA00054914"/>
    </source>
</evidence>
<keyword evidence="2 12" id="KW-0808">Transferase</keyword>
<keyword evidence="7 12" id="KW-0067">ATP-binding</keyword>
<evidence type="ECO:0000256" key="4">
    <source>
        <dbReference type="ARBA" id="ARBA00022727"/>
    </source>
</evidence>
<dbReference type="GO" id="GO:0016301">
    <property type="term" value="F:kinase activity"/>
    <property type="evidence" value="ECO:0007669"/>
    <property type="project" value="UniProtKB-KW"/>
</dbReference>
<comment type="caution">
    <text evidence="15">The sequence shown here is derived from an EMBL/GenBank/DDBJ whole genome shotgun (WGS) entry which is preliminary data.</text>
</comment>
<dbReference type="EC" id="2.7.6.1" evidence="12"/>
<dbReference type="Pfam" id="PF14572">
    <property type="entry name" value="Pribosyl_synth"/>
    <property type="match status" value="1"/>
</dbReference>
<dbReference type="GO" id="GO:0004749">
    <property type="term" value="F:ribose phosphate diphosphokinase activity"/>
    <property type="evidence" value="ECO:0007669"/>
    <property type="project" value="UniProtKB-UniRule"/>
</dbReference>